<dbReference type="Proteomes" id="UP001234297">
    <property type="component" value="Chromosome 3"/>
</dbReference>
<keyword evidence="2" id="KW-1185">Reference proteome</keyword>
<name>A0ACC2LXB6_PERAE</name>
<dbReference type="EMBL" id="CM056811">
    <property type="protein sequence ID" value="KAJ8638079.1"/>
    <property type="molecule type" value="Genomic_DNA"/>
</dbReference>
<sequence length="579" mass="64684">MVSFGPPPIFSHLANAFALFSTLVIEMQARLKYPYCTIWGGENGVCVPNRSRLYISKVFFGLVEERAKSFYYTWTQELPDFLSEMMFVEAKHPLIKTDSTSAEPGPLEISPPDPHGKKQKSVSPLMGTFQDQRSKDKAFGALSWELKENQYQTQHQISCKMMRSSSPIPVNFISKEPGEYEMGELDQSLLVYLEGQNLASAQEPKKSSDNRPSTSSISPSPFTKGELGLISFSNSISKRSSETSMEVANPRNGPVTSTQPGKDAKAGTKRERNRKGLTSSSEHEGPRTPDAKTLRRLAQNREAARKSRLRKKAYVQQLESSRMKLAQMEQELQRARAQGVFLGGLGDQGIPTGVGGLSSGAVVFDMEYARWLEEHHRLMCELRAAVQEHLPDNGLRLFVDNCLAHYGELMSLKSVAVKSDVFHLYSGMWKTPAERCFMWMGGFRPSDLIKVIVSHIEPLTEQQILGICSLQQSTQETEDALSQGLEALQQSLSDSIASDALSCPSNVANYMAQMAIALNKLSTLEGFVRQADNLRQQTLHRINQILTTRQAGRCFLAIAEHFHKLRALSSLWLARPRQE</sequence>
<protein>
    <submittedName>
        <fullName evidence="1">Uncharacterized protein</fullName>
    </submittedName>
</protein>
<gene>
    <name evidence="1" type="ORF">MRB53_012346</name>
</gene>
<organism evidence="1 2">
    <name type="scientific">Persea americana</name>
    <name type="common">Avocado</name>
    <dbReference type="NCBI Taxonomy" id="3435"/>
    <lineage>
        <taxon>Eukaryota</taxon>
        <taxon>Viridiplantae</taxon>
        <taxon>Streptophyta</taxon>
        <taxon>Embryophyta</taxon>
        <taxon>Tracheophyta</taxon>
        <taxon>Spermatophyta</taxon>
        <taxon>Magnoliopsida</taxon>
        <taxon>Magnoliidae</taxon>
        <taxon>Laurales</taxon>
        <taxon>Lauraceae</taxon>
        <taxon>Persea</taxon>
    </lineage>
</organism>
<reference evidence="1 2" key="1">
    <citation type="journal article" date="2022" name="Hortic Res">
        <title>A haplotype resolved chromosomal level avocado genome allows analysis of novel avocado genes.</title>
        <authorList>
            <person name="Nath O."/>
            <person name="Fletcher S.J."/>
            <person name="Hayward A."/>
            <person name="Shaw L.M."/>
            <person name="Masouleh A.K."/>
            <person name="Furtado A."/>
            <person name="Henry R.J."/>
            <person name="Mitter N."/>
        </authorList>
    </citation>
    <scope>NUCLEOTIDE SEQUENCE [LARGE SCALE GENOMIC DNA]</scope>
    <source>
        <strain evidence="2">cv. Hass</strain>
    </source>
</reference>
<evidence type="ECO:0000313" key="1">
    <source>
        <dbReference type="EMBL" id="KAJ8638079.1"/>
    </source>
</evidence>
<accession>A0ACC2LXB6</accession>
<proteinExistence type="predicted"/>
<comment type="caution">
    <text evidence="1">The sequence shown here is derived from an EMBL/GenBank/DDBJ whole genome shotgun (WGS) entry which is preliminary data.</text>
</comment>
<evidence type="ECO:0000313" key="2">
    <source>
        <dbReference type="Proteomes" id="UP001234297"/>
    </source>
</evidence>